<dbReference type="SUPFAM" id="SSF56925">
    <property type="entry name" value="OMPA-like"/>
    <property type="match status" value="1"/>
</dbReference>
<gene>
    <name evidence="3" type="ORF">SAMN05216551_105103</name>
</gene>
<proteinExistence type="predicted"/>
<dbReference type="Gene3D" id="2.40.160.20">
    <property type="match status" value="1"/>
</dbReference>
<dbReference type="Pfam" id="PF03922">
    <property type="entry name" value="OmpW"/>
    <property type="match status" value="1"/>
</dbReference>
<dbReference type="Proteomes" id="UP000243719">
    <property type="component" value="Unassembled WGS sequence"/>
</dbReference>
<dbReference type="OrthoDB" id="9807574at2"/>
<sequence>MKPHRIALALFSTFLIAAGQPAMAAQGDILVRARAISIQPDVSTSGTLSTLGVDVNPSTVPELDFTYMVRDNIGVELILGTARHKVTSNIGSLGRISHLPPTLTLQWHFNPAGTFRPYVGAGFNYTMFYDNDLSAGGQGVSVKTGRFGGALQAGFDYKLTDRWFLNADVKKLWIKTDASLGGQPIGTLKINPWVVGVGVGMRF</sequence>
<dbReference type="InterPro" id="IPR005618">
    <property type="entry name" value="OMPW"/>
</dbReference>
<accession>A0A1H2PP13</accession>
<keyword evidence="2" id="KW-0732">Signal</keyword>
<organism evidence="3 4">
    <name type="scientific">Chitinasiproducens palmae</name>
    <dbReference type="NCBI Taxonomy" id="1770053"/>
    <lineage>
        <taxon>Bacteria</taxon>
        <taxon>Pseudomonadati</taxon>
        <taxon>Pseudomonadota</taxon>
        <taxon>Betaproteobacteria</taxon>
        <taxon>Burkholderiales</taxon>
        <taxon>Burkholderiaceae</taxon>
        <taxon>Chitinasiproducens</taxon>
    </lineage>
</organism>
<reference evidence="4" key="1">
    <citation type="submission" date="2016-09" db="EMBL/GenBank/DDBJ databases">
        <authorList>
            <person name="Varghese N."/>
            <person name="Submissions S."/>
        </authorList>
    </citation>
    <scope>NUCLEOTIDE SEQUENCE [LARGE SCALE GENOMIC DNA]</scope>
    <source>
        <strain evidence="4">JS23</strain>
    </source>
</reference>
<dbReference type="EMBL" id="FNLO01000005">
    <property type="protein sequence ID" value="SDV48454.1"/>
    <property type="molecule type" value="Genomic_DNA"/>
</dbReference>
<name>A0A1H2PP13_9BURK</name>
<comment type="subcellular location">
    <subcellularLocation>
        <location evidence="1">Cell outer membrane</location>
    </subcellularLocation>
</comment>
<dbReference type="AlphaFoldDB" id="A0A1H2PP13"/>
<dbReference type="PANTHER" id="PTHR36920:SF1">
    <property type="entry name" value="OUTER MEMBRANE PROTEIN W"/>
    <property type="match status" value="1"/>
</dbReference>
<feature type="chain" id="PRO_5017301085" evidence="2">
    <location>
        <begin position="25"/>
        <end position="203"/>
    </location>
</feature>
<evidence type="ECO:0000313" key="4">
    <source>
        <dbReference type="Proteomes" id="UP000243719"/>
    </source>
</evidence>
<protein>
    <submittedName>
        <fullName evidence="3">Outer membrane protein</fullName>
    </submittedName>
</protein>
<dbReference type="InterPro" id="IPR011250">
    <property type="entry name" value="OMP/PagP_B-barrel"/>
</dbReference>
<feature type="signal peptide" evidence="2">
    <location>
        <begin position="1"/>
        <end position="24"/>
    </location>
</feature>
<dbReference type="RefSeq" id="WP_091907610.1">
    <property type="nucleotide sequence ID" value="NZ_FNLO01000005.1"/>
</dbReference>
<dbReference type="PANTHER" id="PTHR36920">
    <property type="match status" value="1"/>
</dbReference>
<dbReference type="GO" id="GO:0055085">
    <property type="term" value="P:transmembrane transport"/>
    <property type="evidence" value="ECO:0007669"/>
    <property type="project" value="TreeGrafter"/>
</dbReference>
<dbReference type="GO" id="GO:0009279">
    <property type="term" value="C:cell outer membrane"/>
    <property type="evidence" value="ECO:0007669"/>
    <property type="project" value="UniProtKB-SubCell"/>
</dbReference>
<evidence type="ECO:0000256" key="2">
    <source>
        <dbReference type="SAM" id="SignalP"/>
    </source>
</evidence>
<keyword evidence="4" id="KW-1185">Reference proteome</keyword>
<evidence type="ECO:0000313" key="3">
    <source>
        <dbReference type="EMBL" id="SDV48454.1"/>
    </source>
</evidence>
<evidence type="ECO:0000256" key="1">
    <source>
        <dbReference type="ARBA" id="ARBA00004442"/>
    </source>
</evidence>
<dbReference type="STRING" id="1770053.SAMN05216551_105103"/>